<keyword evidence="3 6" id="KW-0479">Metal-binding</keyword>
<dbReference type="SUPFAM" id="SSF88723">
    <property type="entry name" value="PIN domain-like"/>
    <property type="match status" value="1"/>
</dbReference>
<dbReference type="PANTHER" id="PTHR35901:SF1">
    <property type="entry name" value="EXONUCLEASE VAPC9"/>
    <property type="match status" value="1"/>
</dbReference>
<protein>
    <recommendedName>
        <fullName evidence="6">Ribonuclease VapC</fullName>
        <shortName evidence="6">RNase VapC</shortName>
        <ecNumber evidence="6">3.1.-.-</ecNumber>
    </recommendedName>
    <alternativeName>
        <fullName evidence="6">Toxin VapC</fullName>
    </alternativeName>
</protein>
<dbReference type="PANTHER" id="PTHR35901">
    <property type="entry name" value="RIBONUCLEASE VAPC3"/>
    <property type="match status" value="1"/>
</dbReference>
<keyword evidence="9" id="KW-1185">Reference proteome</keyword>
<proteinExistence type="inferred from homology"/>
<evidence type="ECO:0000256" key="5">
    <source>
        <dbReference type="ARBA" id="ARBA00022842"/>
    </source>
</evidence>
<dbReference type="CDD" id="cd09873">
    <property type="entry name" value="PIN_Pae0151-like"/>
    <property type="match status" value="1"/>
</dbReference>
<dbReference type="GO" id="GO:0000287">
    <property type="term" value="F:magnesium ion binding"/>
    <property type="evidence" value="ECO:0007669"/>
    <property type="project" value="UniProtKB-UniRule"/>
</dbReference>
<dbReference type="Gene3D" id="3.40.50.1010">
    <property type="entry name" value="5'-nuclease"/>
    <property type="match status" value="1"/>
</dbReference>
<dbReference type="OrthoDB" id="4377304at2"/>
<evidence type="ECO:0000256" key="6">
    <source>
        <dbReference type="HAMAP-Rule" id="MF_00265"/>
    </source>
</evidence>
<evidence type="ECO:0000256" key="3">
    <source>
        <dbReference type="ARBA" id="ARBA00022723"/>
    </source>
</evidence>
<gene>
    <name evidence="6" type="primary">vapC</name>
    <name evidence="8" type="ORF">DY240_17325</name>
</gene>
<dbReference type="EMBL" id="QUAL01000164">
    <property type="protein sequence ID" value="RIQ20603.1"/>
    <property type="molecule type" value="Genomic_DNA"/>
</dbReference>
<keyword evidence="2 6" id="KW-0540">Nuclease</keyword>
<dbReference type="GO" id="GO:0090729">
    <property type="term" value="F:toxin activity"/>
    <property type="evidence" value="ECO:0007669"/>
    <property type="project" value="UniProtKB-KW"/>
</dbReference>
<keyword evidence="6" id="KW-0800">Toxin</keyword>
<keyword evidence="4 6" id="KW-0378">Hydrolase</keyword>
<dbReference type="InterPro" id="IPR051619">
    <property type="entry name" value="TypeII_TA_RNase_PINc/VapC"/>
</dbReference>
<keyword evidence="1 6" id="KW-1277">Toxin-antitoxin system</keyword>
<sequence>MPQRYVLDASAGIEILNRTPSGLALTAHTFRPGAEEWTVDHFYVEVAKVIRRDVLRGVLTDTRAGALVDGLVRWPLSVTQSAPLLRDAWTMRHNITIHDGLYVALARHLGATLVTADQKLANAPGLNVPVVAP</sequence>
<evidence type="ECO:0000256" key="4">
    <source>
        <dbReference type="ARBA" id="ARBA00022801"/>
    </source>
</evidence>
<dbReference type="GO" id="GO:0016787">
    <property type="term" value="F:hydrolase activity"/>
    <property type="evidence" value="ECO:0007669"/>
    <property type="project" value="UniProtKB-KW"/>
</dbReference>
<dbReference type="EC" id="3.1.-.-" evidence="6"/>
<keyword evidence="5 6" id="KW-0460">Magnesium</keyword>
<feature type="binding site" evidence="6">
    <location>
        <position position="99"/>
    </location>
    <ligand>
        <name>Mg(2+)</name>
        <dbReference type="ChEBI" id="CHEBI:18420"/>
    </ligand>
</feature>
<evidence type="ECO:0000256" key="2">
    <source>
        <dbReference type="ARBA" id="ARBA00022722"/>
    </source>
</evidence>
<dbReference type="HAMAP" id="MF_00265">
    <property type="entry name" value="VapC_Nob1"/>
    <property type="match status" value="1"/>
</dbReference>
<comment type="caution">
    <text evidence="8">The sequence shown here is derived from an EMBL/GenBank/DDBJ whole genome shotgun (WGS) entry which is preliminary data.</text>
</comment>
<dbReference type="InterPro" id="IPR022907">
    <property type="entry name" value="VapC_family"/>
</dbReference>
<dbReference type="RefSeq" id="WP_119661097.1">
    <property type="nucleotide sequence ID" value="NZ_QUAL01000164.1"/>
</dbReference>
<dbReference type="InterPro" id="IPR044153">
    <property type="entry name" value="PIN_Pae0151-like"/>
</dbReference>
<evidence type="ECO:0000313" key="8">
    <source>
        <dbReference type="EMBL" id="RIQ20603.1"/>
    </source>
</evidence>
<dbReference type="InterPro" id="IPR029060">
    <property type="entry name" value="PIN-like_dom_sf"/>
</dbReference>
<evidence type="ECO:0000256" key="1">
    <source>
        <dbReference type="ARBA" id="ARBA00022649"/>
    </source>
</evidence>
<dbReference type="InterPro" id="IPR002716">
    <property type="entry name" value="PIN_dom"/>
</dbReference>
<dbReference type="Pfam" id="PF01850">
    <property type="entry name" value="PIN"/>
    <property type="match status" value="1"/>
</dbReference>
<dbReference type="GO" id="GO:0004540">
    <property type="term" value="F:RNA nuclease activity"/>
    <property type="evidence" value="ECO:0007669"/>
    <property type="project" value="InterPro"/>
</dbReference>
<feature type="domain" description="PIN" evidence="7">
    <location>
        <begin position="5"/>
        <end position="124"/>
    </location>
</feature>
<comment type="similarity">
    <text evidence="6">Belongs to the PINc/VapC protein family.</text>
</comment>
<comment type="cofactor">
    <cofactor evidence="6">
        <name>Mg(2+)</name>
        <dbReference type="ChEBI" id="CHEBI:18420"/>
    </cofactor>
</comment>
<comment type="function">
    <text evidence="6">Toxic component of a toxin-antitoxin (TA) system. An RNase.</text>
</comment>
<reference evidence="8 9" key="1">
    <citation type="submission" date="2018-09" db="EMBL/GenBank/DDBJ databases">
        <title>Isolation, diversity and antifungal activity of actinobacteria from wheat.</title>
        <authorList>
            <person name="Han C."/>
        </authorList>
    </citation>
    <scope>NUCLEOTIDE SEQUENCE [LARGE SCALE GENOMIC DNA]</scope>
    <source>
        <strain evidence="8 9">NEAU-YY265</strain>
    </source>
</reference>
<name>A0A418KNJ8_9ACTN</name>
<organism evidence="8 9">
    <name type="scientific">Jiangella rhizosphaerae</name>
    <dbReference type="NCBI Taxonomy" id="2293569"/>
    <lineage>
        <taxon>Bacteria</taxon>
        <taxon>Bacillati</taxon>
        <taxon>Actinomycetota</taxon>
        <taxon>Actinomycetes</taxon>
        <taxon>Jiangellales</taxon>
        <taxon>Jiangellaceae</taxon>
        <taxon>Jiangella</taxon>
    </lineage>
</organism>
<evidence type="ECO:0000259" key="7">
    <source>
        <dbReference type="Pfam" id="PF01850"/>
    </source>
</evidence>
<dbReference type="Proteomes" id="UP000284057">
    <property type="component" value="Unassembled WGS sequence"/>
</dbReference>
<accession>A0A418KNJ8</accession>
<evidence type="ECO:0000313" key="9">
    <source>
        <dbReference type="Proteomes" id="UP000284057"/>
    </source>
</evidence>
<dbReference type="AlphaFoldDB" id="A0A418KNJ8"/>
<feature type="binding site" evidence="6">
    <location>
        <position position="8"/>
    </location>
    <ligand>
        <name>Mg(2+)</name>
        <dbReference type="ChEBI" id="CHEBI:18420"/>
    </ligand>
</feature>